<keyword evidence="10" id="KW-0808">Transferase</keyword>
<dbReference type="InterPro" id="IPR000277">
    <property type="entry name" value="Cys/Met-Metab_PyrdxlP-dep_enz"/>
</dbReference>
<dbReference type="PROSITE" id="PS00868">
    <property type="entry name" value="CYS_MET_METAB_PP"/>
    <property type="match status" value="1"/>
</dbReference>
<dbReference type="GO" id="GO:0019346">
    <property type="term" value="P:transsulfuration"/>
    <property type="evidence" value="ECO:0007669"/>
    <property type="project" value="InterPro"/>
</dbReference>
<dbReference type="Gene3D" id="3.40.640.10">
    <property type="entry name" value="Type I PLP-dependent aspartate aminotransferase-like (Major domain)"/>
    <property type="match status" value="1"/>
</dbReference>
<dbReference type="OrthoDB" id="9780685at2"/>
<dbReference type="Proteomes" id="UP000009325">
    <property type="component" value="Unassembled WGS sequence"/>
</dbReference>
<dbReference type="EMBL" id="CALZ01000111">
    <property type="protein sequence ID" value="CCK84012.1"/>
    <property type="molecule type" value="Genomic_DNA"/>
</dbReference>
<dbReference type="CDD" id="cd00614">
    <property type="entry name" value="CGS_like"/>
    <property type="match status" value="1"/>
</dbReference>
<evidence type="ECO:0000256" key="4">
    <source>
        <dbReference type="ARBA" id="ARBA00047175"/>
    </source>
</evidence>
<dbReference type="GO" id="GO:0018826">
    <property type="term" value="F:methionine gamma-lyase activity"/>
    <property type="evidence" value="ECO:0007669"/>
    <property type="project" value="UniProtKB-EC"/>
</dbReference>
<dbReference type="GO" id="GO:0030170">
    <property type="term" value="F:pyridoxal phosphate binding"/>
    <property type="evidence" value="ECO:0007669"/>
    <property type="project" value="InterPro"/>
</dbReference>
<dbReference type="AlphaFoldDB" id="K0NFL1"/>
<evidence type="ECO:0000256" key="9">
    <source>
        <dbReference type="RuleBase" id="RU362118"/>
    </source>
</evidence>
<dbReference type="PIRSF" id="PIRSF001434">
    <property type="entry name" value="CGS"/>
    <property type="match status" value="1"/>
</dbReference>
<comment type="catalytic activity">
    <reaction evidence="6">
        <text>L-homocysteine + H2O = 2-oxobutanoate + hydrogen sulfide + NH4(+) + H(+)</text>
        <dbReference type="Rhea" id="RHEA:14501"/>
        <dbReference type="ChEBI" id="CHEBI:15377"/>
        <dbReference type="ChEBI" id="CHEBI:15378"/>
        <dbReference type="ChEBI" id="CHEBI:16763"/>
        <dbReference type="ChEBI" id="CHEBI:28938"/>
        <dbReference type="ChEBI" id="CHEBI:29919"/>
        <dbReference type="ChEBI" id="CHEBI:58199"/>
        <dbReference type="EC" id="4.4.1.2"/>
    </reaction>
    <physiologicalReaction direction="left-to-right" evidence="6">
        <dbReference type="Rhea" id="RHEA:14502"/>
    </physiologicalReaction>
</comment>
<dbReference type="GO" id="GO:0047982">
    <property type="term" value="F:homocysteine desulfhydrase activity"/>
    <property type="evidence" value="ECO:0007669"/>
    <property type="project" value="UniProtKB-EC"/>
</dbReference>
<protein>
    <recommendedName>
        <fullName evidence="4">homocysteine desulfhydrase</fullName>
        <ecNumber evidence="4">4.4.1.2</ecNumber>
    </recommendedName>
    <alternativeName>
        <fullName evidence="5">Homocysteine desulfhydrase</fullName>
    </alternativeName>
</protein>
<keyword evidence="3 8" id="KW-0663">Pyridoxal phosphate</keyword>
<evidence type="ECO:0000256" key="7">
    <source>
        <dbReference type="ARBA" id="ARBA00052699"/>
    </source>
</evidence>
<dbReference type="GO" id="GO:0005737">
    <property type="term" value="C:cytoplasm"/>
    <property type="evidence" value="ECO:0007669"/>
    <property type="project" value="TreeGrafter"/>
</dbReference>
<dbReference type="InterPro" id="IPR015421">
    <property type="entry name" value="PyrdxlP-dep_Trfase_major"/>
</dbReference>
<dbReference type="GO" id="GO:0016740">
    <property type="term" value="F:transferase activity"/>
    <property type="evidence" value="ECO:0007669"/>
    <property type="project" value="UniProtKB-KW"/>
</dbReference>
<dbReference type="InterPro" id="IPR015422">
    <property type="entry name" value="PyrdxlP-dep_Trfase_small"/>
</dbReference>
<accession>K0NFL1</accession>
<dbReference type="Gene3D" id="3.90.1150.10">
    <property type="entry name" value="Aspartate Aminotransferase, domain 1"/>
    <property type="match status" value="1"/>
</dbReference>
<dbReference type="SUPFAM" id="SSF53383">
    <property type="entry name" value="PLP-dependent transferases"/>
    <property type="match status" value="1"/>
</dbReference>
<reference evidence="10 11" key="1">
    <citation type="submission" date="2012-08" db="EMBL/GenBank/DDBJ databases">
        <title>Draft Genome Sequences of Lactobacillus equicursoris CIP 110162T, isolated from thoroughbred racehorse feces and Lactobacillus sp. CRBIP 24.137 isolated from urine of human.</title>
        <authorList>
            <person name="Cousin S."/>
            <person name="Loux V."/>
            <person name="Ma L."/>
            <person name="Creno S."/>
            <person name="Clermont D."/>
            <person name="Bizet C."/>
            <person name="Bouchier C."/>
        </authorList>
    </citation>
    <scope>NUCLEOTIDE SEQUENCE [LARGE SCALE GENOMIC DNA]</scope>
    <source>
        <strain evidence="10 11">66c</strain>
    </source>
</reference>
<evidence type="ECO:0000256" key="8">
    <source>
        <dbReference type="PIRSR" id="PIRSR001434-2"/>
    </source>
</evidence>
<dbReference type="InterPro" id="IPR054542">
    <property type="entry name" value="Cys_met_metab_PP"/>
</dbReference>
<evidence type="ECO:0000256" key="1">
    <source>
        <dbReference type="ARBA" id="ARBA00001933"/>
    </source>
</evidence>
<comment type="similarity">
    <text evidence="2 9">Belongs to the trans-sulfuration enzymes family.</text>
</comment>
<dbReference type="PANTHER" id="PTHR11808:SF90">
    <property type="entry name" value="CYSTATHIONINE GAMMA-SYNTHASE"/>
    <property type="match status" value="1"/>
</dbReference>
<comment type="cofactor">
    <cofactor evidence="1 9">
        <name>pyridoxal 5'-phosphate</name>
        <dbReference type="ChEBI" id="CHEBI:597326"/>
    </cofactor>
</comment>
<gene>
    <name evidence="10" type="ORF">BN146_07135</name>
</gene>
<dbReference type="RefSeq" id="WP_009558227.1">
    <property type="nucleotide sequence ID" value="NZ_CALZ01000111.1"/>
</dbReference>
<feature type="modified residue" description="N6-(pyridoxal phosphate)lysine" evidence="8">
    <location>
        <position position="215"/>
    </location>
</feature>
<evidence type="ECO:0000256" key="6">
    <source>
        <dbReference type="ARBA" id="ARBA00048780"/>
    </source>
</evidence>
<comment type="caution">
    <text evidence="10">The sequence shown here is derived from an EMBL/GenBank/DDBJ whole genome shotgun (WGS) entry which is preliminary data.</text>
</comment>
<evidence type="ECO:0000256" key="2">
    <source>
        <dbReference type="ARBA" id="ARBA00009077"/>
    </source>
</evidence>
<organism evidence="10 11">
    <name type="scientific">Lactobacillus equicursoris 66c</name>
    <dbReference type="NCBI Taxonomy" id="872326"/>
    <lineage>
        <taxon>Bacteria</taxon>
        <taxon>Bacillati</taxon>
        <taxon>Bacillota</taxon>
        <taxon>Bacilli</taxon>
        <taxon>Lactobacillales</taxon>
        <taxon>Lactobacillaceae</taxon>
        <taxon>Lactobacillus</taxon>
    </lineage>
</organism>
<dbReference type="EC" id="4.4.1.2" evidence="4"/>
<dbReference type="Pfam" id="PF01053">
    <property type="entry name" value="Cys_Met_Meta_PP"/>
    <property type="match status" value="1"/>
</dbReference>
<evidence type="ECO:0000256" key="5">
    <source>
        <dbReference type="ARBA" id="ARBA00047199"/>
    </source>
</evidence>
<evidence type="ECO:0000313" key="10">
    <source>
        <dbReference type="EMBL" id="CCK84012.1"/>
    </source>
</evidence>
<sequence>MSQEEKKQDAKDQLAFATIAAEAGSIKDGANPVSQPIYLSACYRHPSLDQAINFDRLKGFTYSRVEAPNRKVAEETIAKMEEGYQAFAVASGMAAVQLVLSVLKSGDEVVSLDDLYGGDFRYFRHLESHFGIAFKQWNGQKVEDLVSLLTDKTKIVWLETPSNPTMKELDIKKIADAVHNFNEKILVAVDNTFYTPYYQKPLTLGADVVIHSATKYLGGHNDILGGLVVVNDPDLANTYFQYTITVGDTMSNFDSWLLTRSLKTLPIRMDRHTASAQKIAKFLETANHVEKVLYPGKAGMISFYLDSEAEVERVLNSVKVITFAESLGGAESLITIPYYQTHDDVEAEQRVRLGITTKLLRLSVGLEGPDDLIADLKQALGD</sequence>
<dbReference type="PANTHER" id="PTHR11808">
    <property type="entry name" value="TRANS-SULFURATION ENZYME FAMILY MEMBER"/>
    <property type="match status" value="1"/>
</dbReference>
<dbReference type="InterPro" id="IPR015424">
    <property type="entry name" value="PyrdxlP-dep_Trfase"/>
</dbReference>
<evidence type="ECO:0000256" key="3">
    <source>
        <dbReference type="ARBA" id="ARBA00022898"/>
    </source>
</evidence>
<evidence type="ECO:0000313" key="11">
    <source>
        <dbReference type="Proteomes" id="UP000009325"/>
    </source>
</evidence>
<dbReference type="FunFam" id="3.40.640.10:FF:000046">
    <property type="entry name" value="Cystathionine gamma-lyase"/>
    <property type="match status" value="1"/>
</dbReference>
<proteinExistence type="inferred from homology"/>
<comment type="catalytic activity">
    <reaction evidence="7">
        <text>L-methionine + H2O = methanethiol + 2-oxobutanoate + NH4(+)</text>
        <dbReference type="Rhea" id="RHEA:23800"/>
        <dbReference type="ChEBI" id="CHEBI:15377"/>
        <dbReference type="ChEBI" id="CHEBI:16007"/>
        <dbReference type="ChEBI" id="CHEBI:16763"/>
        <dbReference type="ChEBI" id="CHEBI:28938"/>
        <dbReference type="ChEBI" id="CHEBI:57844"/>
        <dbReference type="EC" id="4.4.1.11"/>
    </reaction>
    <physiologicalReaction direction="left-to-right" evidence="7">
        <dbReference type="Rhea" id="RHEA:23801"/>
    </physiologicalReaction>
</comment>
<name>K0NFL1_9LACO</name>